<evidence type="ECO:0000256" key="2">
    <source>
        <dbReference type="SAM" id="MobiDB-lite"/>
    </source>
</evidence>
<dbReference type="GO" id="GO:0010468">
    <property type="term" value="P:regulation of gene expression"/>
    <property type="evidence" value="ECO:0007669"/>
    <property type="project" value="UniProtKB-ARBA"/>
</dbReference>
<dbReference type="InterPro" id="IPR051642">
    <property type="entry name" value="SWI6-like"/>
</dbReference>
<name>A0A1Y2CZI5_9FUNG</name>
<dbReference type="Proteomes" id="UP000193642">
    <property type="component" value="Unassembled WGS sequence"/>
</dbReference>
<organism evidence="3 4">
    <name type="scientific">Rhizoclosmatium globosum</name>
    <dbReference type="NCBI Taxonomy" id="329046"/>
    <lineage>
        <taxon>Eukaryota</taxon>
        <taxon>Fungi</taxon>
        <taxon>Fungi incertae sedis</taxon>
        <taxon>Chytridiomycota</taxon>
        <taxon>Chytridiomycota incertae sedis</taxon>
        <taxon>Chytridiomycetes</taxon>
        <taxon>Chytridiales</taxon>
        <taxon>Chytriomycetaceae</taxon>
        <taxon>Rhizoclosmatium</taxon>
    </lineage>
</organism>
<dbReference type="InterPro" id="IPR036770">
    <property type="entry name" value="Ankyrin_rpt-contain_sf"/>
</dbReference>
<dbReference type="PANTHER" id="PTHR43828:SF3">
    <property type="entry name" value="CHROMO DOMAIN-CONTAINING PROTEIN"/>
    <property type="match status" value="1"/>
</dbReference>
<evidence type="ECO:0000313" key="4">
    <source>
        <dbReference type="Proteomes" id="UP000193642"/>
    </source>
</evidence>
<protein>
    <recommendedName>
        <fullName evidence="5">Ankyrin</fullName>
    </recommendedName>
</protein>
<accession>A0A1Y2CZI5</accession>
<dbReference type="EMBL" id="MCGO01000003">
    <property type="protein sequence ID" value="ORY52367.1"/>
    <property type="molecule type" value="Genomic_DNA"/>
</dbReference>
<dbReference type="GO" id="GO:0033309">
    <property type="term" value="C:SBF transcription complex"/>
    <property type="evidence" value="ECO:0007669"/>
    <property type="project" value="TreeGrafter"/>
</dbReference>
<evidence type="ECO:0000256" key="1">
    <source>
        <dbReference type="ARBA" id="ARBA00022737"/>
    </source>
</evidence>
<dbReference type="GO" id="GO:0030907">
    <property type="term" value="C:MBF transcription complex"/>
    <property type="evidence" value="ECO:0007669"/>
    <property type="project" value="TreeGrafter"/>
</dbReference>
<dbReference type="OrthoDB" id="6718656at2759"/>
<feature type="region of interest" description="Disordered" evidence="2">
    <location>
        <begin position="298"/>
        <end position="317"/>
    </location>
</feature>
<keyword evidence="4" id="KW-1185">Reference proteome</keyword>
<dbReference type="AlphaFoldDB" id="A0A1Y2CZI5"/>
<comment type="caution">
    <text evidence="3">The sequence shown here is derived from an EMBL/GenBank/DDBJ whole genome shotgun (WGS) entry which is preliminary data.</text>
</comment>
<keyword evidence="1" id="KW-0677">Repeat</keyword>
<dbReference type="STRING" id="329046.A0A1Y2CZI5"/>
<reference evidence="3 4" key="1">
    <citation type="submission" date="2016-07" db="EMBL/GenBank/DDBJ databases">
        <title>Pervasive Adenine N6-methylation of Active Genes in Fungi.</title>
        <authorList>
            <consortium name="DOE Joint Genome Institute"/>
            <person name="Mondo S.J."/>
            <person name="Dannebaum R.O."/>
            <person name="Kuo R.C."/>
            <person name="Labutti K."/>
            <person name="Haridas S."/>
            <person name="Kuo A."/>
            <person name="Salamov A."/>
            <person name="Ahrendt S.R."/>
            <person name="Lipzen A."/>
            <person name="Sullivan W."/>
            <person name="Andreopoulos W.B."/>
            <person name="Clum A."/>
            <person name="Lindquist E."/>
            <person name="Daum C."/>
            <person name="Ramamoorthy G.K."/>
            <person name="Gryganskyi A."/>
            <person name="Culley D."/>
            <person name="Magnuson J.K."/>
            <person name="James T.Y."/>
            <person name="O'Malley M.A."/>
            <person name="Stajich J.E."/>
            <person name="Spatafora J.W."/>
            <person name="Visel A."/>
            <person name="Grigoriev I.V."/>
        </authorList>
    </citation>
    <scope>NUCLEOTIDE SEQUENCE [LARGE SCALE GENOMIC DNA]</scope>
    <source>
        <strain evidence="3 4">JEL800</strain>
    </source>
</reference>
<sequence length="397" mass="42793">MRGVMAMAVAMAGCGGGDAATAAFAKVAALSTRNSVLDATDRCGRTALHHAALSANVKGRILAARACAAAIATAAKNNSPHNPANHWSMHRTSSVILHCMCGRAGDALLVAILLDDLGASTSVKNKAGLTPRDLGLNTLIRRELPPLSCDAVPEDGVTYSSPDGMDLDIPSANPLNQSISTNPSTSTSFHDICKSAISSIESTLAALQSHHKSSQQALLDSINSTKDSMESLTCRISHDRNVNQALLSRVQKIVPLKKRVQKLKTDLRDIRKRNEAVEEGIKELGLIGCVSVQSDTTESGPTASKITDKPLVTKPSPNKAKRDIWLLQGYIESKEIEEREWMDKISALNHQPTPCEDLCKLVFSSCCQVPLDQVDMLIDPLLEWLQEQDQNNDEDDD</sequence>
<dbReference type="Gene3D" id="1.25.40.20">
    <property type="entry name" value="Ankyrin repeat-containing domain"/>
    <property type="match status" value="1"/>
</dbReference>
<gene>
    <name evidence="3" type="ORF">BCR33DRAFT_761584</name>
</gene>
<evidence type="ECO:0000313" key="3">
    <source>
        <dbReference type="EMBL" id="ORY52367.1"/>
    </source>
</evidence>
<evidence type="ECO:0008006" key="5">
    <source>
        <dbReference type="Google" id="ProtNLM"/>
    </source>
</evidence>
<proteinExistence type="predicted"/>
<dbReference type="PANTHER" id="PTHR43828">
    <property type="entry name" value="ASPARAGINASE"/>
    <property type="match status" value="1"/>
</dbReference>